<evidence type="ECO:0000256" key="3">
    <source>
        <dbReference type="ARBA" id="ARBA00023015"/>
    </source>
</evidence>
<comment type="function">
    <text evidence="6 8 9">Necessary for efficient RNA polymerase transcription elongation past template-encoded arresting sites. The arresting sites in DNA have the property of trapping a certain fraction of elongating RNA polymerases that pass through, resulting in locked ternary complexes. Cleavage of the nascent transcript by cleavage factors such as GreA or GreB allows the resumption of elongation from the new 3'terminus. GreA releases sequences of 2 to 3 nucleotides.</text>
</comment>
<dbReference type="GO" id="GO:0006354">
    <property type="term" value="P:DNA-templated transcription elongation"/>
    <property type="evidence" value="ECO:0007669"/>
    <property type="project" value="TreeGrafter"/>
</dbReference>
<dbReference type="NCBIfam" id="NF001263">
    <property type="entry name" value="PRK00226.1-4"/>
    <property type="match status" value="1"/>
</dbReference>
<evidence type="ECO:0000256" key="2">
    <source>
        <dbReference type="ARBA" id="ARBA00013729"/>
    </source>
</evidence>
<dbReference type="GO" id="GO:0003746">
    <property type="term" value="F:translation elongation factor activity"/>
    <property type="evidence" value="ECO:0007669"/>
    <property type="project" value="UniProtKB-KW"/>
</dbReference>
<dbReference type="InterPro" id="IPR023459">
    <property type="entry name" value="Tscrpt_elong_fac_GreA/B_fam"/>
</dbReference>
<dbReference type="PIRSF" id="PIRSF006092">
    <property type="entry name" value="GreA_GreB"/>
    <property type="match status" value="1"/>
</dbReference>
<dbReference type="PROSITE" id="PS00830">
    <property type="entry name" value="GREAB_2"/>
    <property type="match status" value="1"/>
</dbReference>
<evidence type="ECO:0000256" key="6">
    <source>
        <dbReference type="ARBA" id="ARBA00024916"/>
    </source>
</evidence>
<dbReference type="Proteomes" id="UP000231382">
    <property type="component" value="Unassembled WGS sequence"/>
</dbReference>
<keyword evidence="3 8" id="KW-0805">Transcription regulation</keyword>
<dbReference type="GO" id="GO:0032784">
    <property type="term" value="P:regulation of DNA-templated transcription elongation"/>
    <property type="evidence" value="ECO:0007669"/>
    <property type="project" value="UniProtKB-UniRule"/>
</dbReference>
<protein>
    <recommendedName>
        <fullName evidence="2 8">Transcription elongation factor GreA</fullName>
    </recommendedName>
    <alternativeName>
        <fullName evidence="7 8">Transcript cleavage factor GreA</fullName>
    </alternativeName>
</protein>
<evidence type="ECO:0000256" key="5">
    <source>
        <dbReference type="ARBA" id="ARBA00023163"/>
    </source>
</evidence>
<dbReference type="InterPro" id="IPR018151">
    <property type="entry name" value="TF_GreA/GreB_CS"/>
</dbReference>
<dbReference type="InterPro" id="IPR022691">
    <property type="entry name" value="Tscrpt_elong_fac_GreA/B_N"/>
</dbReference>
<dbReference type="InterPro" id="IPR006359">
    <property type="entry name" value="Tscrpt_elong_fac_GreA"/>
</dbReference>
<dbReference type="PANTHER" id="PTHR30437:SF4">
    <property type="entry name" value="TRANSCRIPTION ELONGATION FACTOR GREA"/>
    <property type="match status" value="1"/>
</dbReference>
<dbReference type="InterPro" id="IPR036805">
    <property type="entry name" value="Tscrpt_elong_fac_GreA/B_N_sf"/>
</dbReference>
<keyword evidence="8" id="KW-0175">Coiled coil</keyword>
<accession>A0A2H0W8W7</accession>
<evidence type="ECO:0000256" key="1">
    <source>
        <dbReference type="ARBA" id="ARBA00008213"/>
    </source>
</evidence>
<evidence type="ECO:0000313" key="12">
    <source>
        <dbReference type="EMBL" id="PIS07807.1"/>
    </source>
</evidence>
<dbReference type="EMBL" id="PEZW01000011">
    <property type="protein sequence ID" value="PIS07807.1"/>
    <property type="molecule type" value="Genomic_DNA"/>
</dbReference>
<reference evidence="13" key="1">
    <citation type="submission" date="2017-09" db="EMBL/GenBank/DDBJ databases">
        <title>Depth-based differentiation of microbial function through sediment-hosted aquifers and enrichment of novel symbionts in the deep terrestrial subsurface.</title>
        <authorList>
            <person name="Probst A.J."/>
            <person name="Ladd B."/>
            <person name="Jarett J.K."/>
            <person name="Geller-Mcgrath D.E."/>
            <person name="Sieber C.M.K."/>
            <person name="Emerson J.B."/>
            <person name="Anantharaman K."/>
            <person name="Thomas B.C."/>
            <person name="Malmstrom R."/>
            <person name="Stieglmeier M."/>
            <person name="Klingl A."/>
            <person name="Woyke T."/>
            <person name="Ryan C.M."/>
            <person name="Banfield J.F."/>
        </authorList>
    </citation>
    <scope>NUCLEOTIDE SEQUENCE [LARGE SCALE GENOMIC DNA]</scope>
</reference>
<evidence type="ECO:0000256" key="4">
    <source>
        <dbReference type="ARBA" id="ARBA00023125"/>
    </source>
</evidence>
<feature type="domain" description="Transcription elongation factor GreA/GreB N-terminal" evidence="11">
    <location>
        <begin position="3"/>
        <end position="72"/>
    </location>
</feature>
<keyword evidence="12" id="KW-0648">Protein biosynthesis</keyword>
<dbReference type="Gene3D" id="1.10.287.180">
    <property type="entry name" value="Transcription elongation factor, GreA/GreB, N-terminal domain"/>
    <property type="match status" value="1"/>
</dbReference>
<dbReference type="Pfam" id="PF01272">
    <property type="entry name" value="GreA_GreB"/>
    <property type="match status" value="1"/>
</dbReference>
<sequence>MSNYVTEAGLVKLKEQLKEIKLKLKEASRKIKDAREMGDLSENAEYHEAKNEQSYLASKEVDIEQKIKNAQIISKECKTDIINVGCAVEIDDDGEKVSYQIVGSDEADPINGRISVDSPIGSALVGHKKGETVAVKTPIGVTNCKILKIG</sequence>
<feature type="coiled-coil region" evidence="8">
    <location>
        <begin position="10"/>
        <end position="37"/>
    </location>
</feature>
<comment type="similarity">
    <text evidence="1 8 9">Belongs to the GreA/GreB family.</text>
</comment>
<dbReference type="GO" id="GO:0070063">
    <property type="term" value="F:RNA polymerase binding"/>
    <property type="evidence" value="ECO:0007669"/>
    <property type="project" value="InterPro"/>
</dbReference>
<dbReference type="SUPFAM" id="SSF46557">
    <property type="entry name" value="GreA transcript cleavage protein, N-terminal domain"/>
    <property type="match status" value="1"/>
</dbReference>
<dbReference type="PANTHER" id="PTHR30437">
    <property type="entry name" value="TRANSCRIPTION ELONGATION FACTOR GREA"/>
    <property type="match status" value="1"/>
</dbReference>
<keyword evidence="12" id="KW-0251">Elongation factor</keyword>
<evidence type="ECO:0000256" key="7">
    <source>
        <dbReference type="ARBA" id="ARBA00030776"/>
    </source>
</evidence>
<dbReference type="GO" id="GO:0003677">
    <property type="term" value="F:DNA binding"/>
    <property type="evidence" value="ECO:0007669"/>
    <property type="project" value="UniProtKB-UniRule"/>
</dbReference>
<evidence type="ECO:0000259" key="11">
    <source>
        <dbReference type="Pfam" id="PF03449"/>
    </source>
</evidence>
<dbReference type="NCBIfam" id="TIGR01462">
    <property type="entry name" value="greA"/>
    <property type="match status" value="1"/>
</dbReference>
<proteinExistence type="inferred from homology"/>
<dbReference type="Pfam" id="PF03449">
    <property type="entry name" value="GreA_GreB_N"/>
    <property type="match status" value="1"/>
</dbReference>
<dbReference type="HAMAP" id="MF_00105">
    <property type="entry name" value="GreA_GreB"/>
    <property type="match status" value="1"/>
</dbReference>
<gene>
    <name evidence="8" type="primary">greA</name>
    <name evidence="12" type="ORF">COT78_01700</name>
</gene>
<dbReference type="AlphaFoldDB" id="A0A2H0W8W7"/>
<evidence type="ECO:0000313" key="13">
    <source>
        <dbReference type="Proteomes" id="UP000231382"/>
    </source>
</evidence>
<dbReference type="InterPro" id="IPR036953">
    <property type="entry name" value="GreA/GreB_C_sf"/>
</dbReference>
<comment type="caution">
    <text evidence="12">The sequence shown here is derived from an EMBL/GenBank/DDBJ whole genome shotgun (WGS) entry which is preliminary data.</text>
</comment>
<dbReference type="Gene3D" id="3.10.50.30">
    <property type="entry name" value="Transcription elongation factor, GreA/GreB, C-terminal domain"/>
    <property type="match status" value="1"/>
</dbReference>
<organism evidence="12 13">
    <name type="scientific">Candidatus Berkelbacteria bacterium CG10_big_fil_rev_8_21_14_0_10_43_13</name>
    <dbReference type="NCBI Taxonomy" id="1974514"/>
    <lineage>
        <taxon>Bacteria</taxon>
        <taxon>Candidatus Berkelbacteria</taxon>
    </lineage>
</organism>
<dbReference type="InterPro" id="IPR001437">
    <property type="entry name" value="Tscrpt_elong_fac_GreA/B_C"/>
</dbReference>
<dbReference type="SUPFAM" id="SSF54534">
    <property type="entry name" value="FKBP-like"/>
    <property type="match status" value="1"/>
</dbReference>
<name>A0A2H0W8W7_9BACT</name>
<dbReference type="FunFam" id="1.10.287.180:FF:000001">
    <property type="entry name" value="Transcription elongation factor GreA"/>
    <property type="match status" value="1"/>
</dbReference>
<dbReference type="FunFam" id="3.10.50.30:FF:000001">
    <property type="entry name" value="Transcription elongation factor GreA"/>
    <property type="match status" value="1"/>
</dbReference>
<feature type="domain" description="Transcription elongation factor GreA/GreB C-terminal" evidence="10">
    <location>
        <begin position="79"/>
        <end position="149"/>
    </location>
</feature>
<dbReference type="InterPro" id="IPR028624">
    <property type="entry name" value="Tscrpt_elong_fac_GreA/B"/>
</dbReference>
<evidence type="ECO:0000256" key="8">
    <source>
        <dbReference type="HAMAP-Rule" id="MF_00105"/>
    </source>
</evidence>
<evidence type="ECO:0000259" key="10">
    <source>
        <dbReference type="Pfam" id="PF01272"/>
    </source>
</evidence>
<keyword evidence="5 8" id="KW-0804">Transcription</keyword>
<evidence type="ECO:0000256" key="9">
    <source>
        <dbReference type="RuleBase" id="RU000556"/>
    </source>
</evidence>
<keyword evidence="4 8" id="KW-0238">DNA-binding</keyword>